<keyword evidence="12 16" id="KW-0131">Cell cycle</keyword>
<evidence type="ECO:0000256" key="8">
    <source>
        <dbReference type="ARBA" id="ARBA00022960"/>
    </source>
</evidence>
<feature type="transmembrane region" description="Helical" evidence="16">
    <location>
        <begin position="157"/>
        <end position="174"/>
    </location>
</feature>
<evidence type="ECO:0000256" key="7">
    <source>
        <dbReference type="ARBA" id="ARBA00022692"/>
    </source>
</evidence>
<feature type="transmembrane region" description="Helical" evidence="16">
    <location>
        <begin position="128"/>
        <end position="145"/>
    </location>
</feature>
<dbReference type="PROSITE" id="PS00428">
    <property type="entry name" value="FTSW_RODA_SPOVE"/>
    <property type="match status" value="1"/>
</dbReference>
<evidence type="ECO:0000256" key="9">
    <source>
        <dbReference type="ARBA" id="ARBA00022984"/>
    </source>
</evidence>
<dbReference type="Pfam" id="PF01098">
    <property type="entry name" value="FTSW_RODA_SPOVE"/>
    <property type="match status" value="1"/>
</dbReference>
<keyword evidence="8 16" id="KW-0133">Cell shape</keyword>
<evidence type="ECO:0000256" key="10">
    <source>
        <dbReference type="ARBA" id="ARBA00022989"/>
    </source>
</evidence>
<dbReference type="InterPro" id="IPR018365">
    <property type="entry name" value="Cell_cycle_FtsW-rel_CS"/>
</dbReference>
<evidence type="ECO:0000256" key="15">
    <source>
        <dbReference type="ARBA" id="ARBA00049902"/>
    </source>
</evidence>
<name>A0ABU0W653_9GAMM</name>
<feature type="transmembrane region" description="Helical" evidence="16">
    <location>
        <begin position="63"/>
        <end position="82"/>
    </location>
</feature>
<keyword evidence="11 16" id="KW-0472">Membrane</keyword>
<feature type="transmembrane region" description="Helical" evidence="16">
    <location>
        <begin position="204"/>
        <end position="224"/>
    </location>
</feature>
<keyword evidence="10 16" id="KW-1133">Transmembrane helix</keyword>
<proteinExistence type="inferred from homology"/>
<keyword evidence="7 16" id="KW-0812">Transmembrane</keyword>
<dbReference type="InterPro" id="IPR001182">
    <property type="entry name" value="FtsW/RodA"/>
</dbReference>
<feature type="transmembrane region" description="Helical" evidence="16">
    <location>
        <begin position="89"/>
        <end position="108"/>
    </location>
</feature>
<feature type="transmembrane region" description="Helical" evidence="16">
    <location>
        <begin position="315"/>
        <end position="334"/>
    </location>
</feature>
<dbReference type="Proteomes" id="UP001239019">
    <property type="component" value="Unassembled WGS sequence"/>
</dbReference>
<dbReference type="HAMAP" id="MF_00913">
    <property type="entry name" value="PGT_FtsW_proteobact"/>
    <property type="match status" value="1"/>
</dbReference>
<comment type="subcellular location">
    <subcellularLocation>
        <location evidence="16">Cell inner membrane</location>
        <topology evidence="16">Multi-pass membrane protein</topology>
    </subcellularLocation>
    <subcellularLocation>
        <location evidence="1">Cell membrane</location>
        <topology evidence="1">Multi-pass membrane protein</topology>
    </subcellularLocation>
    <text evidence="16">Localizes to the division septum.</text>
</comment>
<comment type="similarity">
    <text evidence="14 16">Belongs to the SEDS family. FtsW subfamily.</text>
</comment>
<evidence type="ECO:0000313" key="18">
    <source>
        <dbReference type="Proteomes" id="UP001239019"/>
    </source>
</evidence>
<dbReference type="NCBIfam" id="TIGR02614">
    <property type="entry name" value="ftsW"/>
    <property type="match status" value="1"/>
</dbReference>
<keyword evidence="5 16" id="KW-0328">Glycosyltransferase</keyword>
<evidence type="ECO:0000256" key="4">
    <source>
        <dbReference type="ARBA" id="ARBA00022618"/>
    </source>
</evidence>
<dbReference type="EC" id="2.4.99.28" evidence="16"/>
<comment type="function">
    <text evidence="16">Peptidoglycan polymerase that is essential for cell division.</text>
</comment>
<keyword evidence="9 16" id="KW-0573">Peptidoglycan synthesis</keyword>
<organism evidence="17 18">
    <name type="scientific">Natronospira bacteriovora</name>
    <dbReference type="NCBI Taxonomy" id="3069753"/>
    <lineage>
        <taxon>Bacteria</taxon>
        <taxon>Pseudomonadati</taxon>
        <taxon>Pseudomonadota</taxon>
        <taxon>Gammaproteobacteria</taxon>
        <taxon>Natronospirales</taxon>
        <taxon>Natronospiraceae</taxon>
        <taxon>Natronospira</taxon>
    </lineage>
</organism>
<feature type="transmembrane region" description="Helical" evidence="16">
    <location>
        <begin position="21"/>
        <end position="43"/>
    </location>
</feature>
<dbReference type="PANTHER" id="PTHR30474">
    <property type="entry name" value="CELL CYCLE PROTEIN"/>
    <property type="match status" value="1"/>
</dbReference>
<evidence type="ECO:0000256" key="16">
    <source>
        <dbReference type="HAMAP-Rule" id="MF_00913"/>
    </source>
</evidence>
<feature type="transmembrane region" description="Helical" evidence="16">
    <location>
        <begin position="354"/>
        <end position="375"/>
    </location>
</feature>
<evidence type="ECO:0000256" key="11">
    <source>
        <dbReference type="ARBA" id="ARBA00023136"/>
    </source>
</evidence>
<keyword evidence="13 16" id="KW-0961">Cell wall biogenesis/degradation</keyword>
<keyword evidence="18" id="KW-1185">Reference proteome</keyword>
<evidence type="ECO:0000256" key="1">
    <source>
        <dbReference type="ARBA" id="ARBA00004651"/>
    </source>
</evidence>
<evidence type="ECO:0000256" key="12">
    <source>
        <dbReference type="ARBA" id="ARBA00023306"/>
    </source>
</evidence>
<sequence length="393" mass="42950">MSQVALERPIDSRWWRQLAHGVDWPLLIVTLALLTLGLVAVASSSISIADRALGDPFHYLRRQAMFLGLALVAAFMTCQIPLRVWQQTSFLLLLFALFLLLLVLVPGVGKEVNGAVRWIAIGPFHLQVSEPARLLLILYVAAYMVRRQEELATRFSGFLKPVLVAGLAVFLLLLQPDFGAAIVLLITILAMLFLGGVRIRDFSLLGGVGAMAMAGLAFSSPYRVERLTTFLNPWADPFNSGFQLTQSLIAIGRGEWFGVGLGSSVQKLFYLPESHTDFIFAVLFEELGLLGVLVLIGLFAFLVWRCFLIGTRAWLSGHAFGAYVAWGVSVWLGIQATINMGVNMGLLPTKGLTLPLISYGGSSLLVTLGALALVLRVSREITPVSNLRREVKA</sequence>
<reference evidence="17 18" key="1">
    <citation type="submission" date="2023-08" db="EMBL/GenBank/DDBJ databases">
        <title>Whole-genome sequencing of halo(alkali)philic microorganisms from hypersaline lakes.</title>
        <authorList>
            <person name="Sorokin D.Y."/>
            <person name="Abbas B."/>
            <person name="Merkel A.Y."/>
        </authorList>
    </citation>
    <scope>NUCLEOTIDE SEQUENCE [LARGE SCALE GENOMIC DNA]</scope>
    <source>
        <strain evidence="17 18">AB-CW4</strain>
    </source>
</reference>
<evidence type="ECO:0000256" key="14">
    <source>
        <dbReference type="ARBA" id="ARBA00038053"/>
    </source>
</evidence>
<keyword evidence="3 16" id="KW-1003">Cell membrane</keyword>
<evidence type="ECO:0000256" key="6">
    <source>
        <dbReference type="ARBA" id="ARBA00022679"/>
    </source>
</evidence>
<evidence type="ECO:0000256" key="5">
    <source>
        <dbReference type="ARBA" id="ARBA00022676"/>
    </source>
</evidence>
<feature type="transmembrane region" description="Helical" evidence="16">
    <location>
        <begin position="278"/>
        <end position="303"/>
    </location>
</feature>
<feature type="transmembrane region" description="Helical" evidence="16">
    <location>
        <begin position="180"/>
        <end position="197"/>
    </location>
</feature>
<keyword evidence="16" id="KW-0997">Cell inner membrane</keyword>
<gene>
    <name evidence="16 17" type="primary">ftsW</name>
    <name evidence="17" type="ORF">RBH19_06455</name>
</gene>
<dbReference type="RefSeq" id="WP_306728008.1">
    <property type="nucleotide sequence ID" value="NZ_JAVDDT010000003.1"/>
</dbReference>
<comment type="pathway">
    <text evidence="2 16">Cell wall biogenesis; peptidoglycan biosynthesis.</text>
</comment>
<protein>
    <recommendedName>
        <fullName evidence="16">Probable peptidoglycan glycosyltransferase FtsW</fullName>
        <shortName evidence="16">PGT</shortName>
        <ecNumber evidence="16">2.4.99.28</ecNumber>
    </recommendedName>
    <alternativeName>
        <fullName evidence="16">Cell division protein FtsW</fullName>
    </alternativeName>
    <alternativeName>
        <fullName evidence="16">Cell wall polymerase</fullName>
    </alternativeName>
    <alternativeName>
        <fullName evidence="16">Peptidoglycan polymerase</fullName>
        <shortName evidence="16">PG polymerase</shortName>
    </alternativeName>
</protein>
<comment type="caution">
    <text evidence="17">The sequence shown here is derived from an EMBL/GenBank/DDBJ whole genome shotgun (WGS) entry which is preliminary data.</text>
</comment>
<evidence type="ECO:0000313" key="17">
    <source>
        <dbReference type="EMBL" id="MDQ2069507.1"/>
    </source>
</evidence>
<evidence type="ECO:0000256" key="3">
    <source>
        <dbReference type="ARBA" id="ARBA00022475"/>
    </source>
</evidence>
<evidence type="ECO:0000256" key="13">
    <source>
        <dbReference type="ARBA" id="ARBA00023316"/>
    </source>
</evidence>
<dbReference type="EMBL" id="JAVDDT010000003">
    <property type="protein sequence ID" value="MDQ2069507.1"/>
    <property type="molecule type" value="Genomic_DNA"/>
</dbReference>
<dbReference type="PANTHER" id="PTHR30474:SF2">
    <property type="entry name" value="PEPTIDOGLYCAN GLYCOSYLTRANSFERASE FTSW-RELATED"/>
    <property type="match status" value="1"/>
</dbReference>
<evidence type="ECO:0000256" key="2">
    <source>
        <dbReference type="ARBA" id="ARBA00004752"/>
    </source>
</evidence>
<keyword evidence="6 16" id="KW-0808">Transferase</keyword>
<dbReference type="InterPro" id="IPR013437">
    <property type="entry name" value="FtsW"/>
</dbReference>
<keyword evidence="4 16" id="KW-0132">Cell division</keyword>
<comment type="catalytic activity">
    <reaction evidence="15 16">
        <text>[GlcNAc-(1-&gt;4)-Mur2Ac(oyl-L-Ala-gamma-D-Glu-L-Lys-D-Ala-D-Ala)](n)-di-trans,octa-cis-undecaprenyl diphosphate + beta-D-GlcNAc-(1-&gt;4)-Mur2Ac(oyl-L-Ala-gamma-D-Glu-L-Lys-D-Ala-D-Ala)-di-trans,octa-cis-undecaprenyl diphosphate = [GlcNAc-(1-&gt;4)-Mur2Ac(oyl-L-Ala-gamma-D-Glu-L-Lys-D-Ala-D-Ala)](n+1)-di-trans,octa-cis-undecaprenyl diphosphate + di-trans,octa-cis-undecaprenyl diphosphate + H(+)</text>
        <dbReference type="Rhea" id="RHEA:23708"/>
        <dbReference type="Rhea" id="RHEA-COMP:9602"/>
        <dbReference type="Rhea" id="RHEA-COMP:9603"/>
        <dbReference type="ChEBI" id="CHEBI:15378"/>
        <dbReference type="ChEBI" id="CHEBI:58405"/>
        <dbReference type="ChEBI" id="CHEBI:60033"/>
        <dbReference type="ChEBI" id="CHEBI:78435"/>
        <dbReference type="EC" id="2.4.99.28"/>
    </reaction>
</comment>
<accession>A0ABU0W653</accession>